<evidence type="ECO:0000313" key="2">
    <source>
        <dbReference type="Proteomes" id="UP000218334"/>
    </source>
</evidence>
<reference evidence="2" key="1">
    <citation type="journal article" date="2017" name="Nat. Ecol. Evol.">
        <title>Genome expansion and lineage-specific genetic innovations in the forest pathogenic fungi Armillaria.</title>
        <authorList>
            <person name="Sipos G."/>
            <person name="Prasanna A.N."/>
            <person name="Walter M.C."/>
            <person name="O'Connor E."/>
            <person name="Balint B."/>
            <person name="Krizsan K."/>
            <person name="Kiss B."/>
            <person name="Hess J."/>
            <person name="Varga T."/>
            <person name="Slot J."/>
            <person name="Riley R."/>
            <person name="Boka B."/>
            <person name="Rigling D."/>
            <person name="Barry K."/>
            <person name="Lee J."/>
            <person name="Mihaltcheva S."/>
            <person name="LaButti K."/>
            <person name="Lipzen A."/>
            <person name="Waldron R."/>
            <person name="Moloney N.M."/>
            <person name="Sperisen C."/>
            <person name="Kredics L."/>
            <person name="Vagvoelgyi C."/>
            <person name="Patrignani A."/>
            <person name="Fitzpatrick D."/>
            <person name="Nagy I."/>
            <person name="Doyle S."/>
            <person name="Anderson J.B."/>
            <person name="Grigoriev I.V."/>
            <person name="Gueldener U."/>
            <person name="Muensterkoetter M."/>
            <person name="Nagy L.G."/>
        </authorList>
    </citation>
    <scope>NUCLEOTIDE SEQUENCE [LARGE SCALE GENOMIC DNA]</scope>
    <source>
        <strain evidence="2">28-4</strain>
    </source>
</reference>
<sequence>MATRLEMDFSVPNPHLYDGPSDRLPPNWSNDWEYFPSCRRLFPLVNGRIFASLEIELHNHVFGEIYIIMYHGQSDETVVRIGTRYFVYNFETDVLLEFIHSYPTLDAFLDLARQWKGPLSRSYALTPFVEKEMYVTPDNYYEEVERWDEEVKGATAAHALMDSRQLCYL</sequence>
<dbReference type="EMBL" id="KZ293487">
    <property type="protein sequence ID" value="PBK60408.1"/>
    <property type="molecule type" value="Genomic_DNA"/>
</dbReference>
<keyword evidence="2" id="KW-1185">Reference proteome</keyword>
<accession>A0A2H3B325</accession>
<name>A0A2H3B325_9AGAR</name>
<proteinExistence type="predicted"/>
<organism evidence="1 2">
    <name type="scientific">Armillaria solidipes</name>
    <dbReference type="NCBI Taxonomy" id="1076256"/>
    <lineage>
        <taxon>Eukaryota</taxon>
        <taxon>Fungi</taxon>
        <taxon>Dikarya</taxon>
        <taxon>Basidiomycota</taxon>
        <taxon>Agaricomycotina</taxon>
        <taxon>Agaricomycetes</taxon>
        <taxon>Agaricomycetidae</taxon>
        <taxon>Agaricales</taxon>
        <taxon>Marasmiineae</taxon>
        <taxon>Physalacriaceae</taxon>
        <taxon>Armillaria</taxon>
    </lineage>
</organism>
<dbReference type="Proteomes" id="UP000218334">
    <property type="component" value="Unassembled WGS sequence"/>
</dbReference>
<dbReference type="AlphaFoldDB" id="A0A2H3B325"/>
<evidence type="ECO:0000313" key="1">
    <source>
        <dbReference type="EMBL" id="PBK60408.1"/>
    </source>
</evidence>
<protein>
    <submittedName>
        <fullName evidence="1">Uncharacterized protein</fullName>
    </submittedName>
</protein>
<gene>
    <name evidence="1" type="ORF">ARMSODRAFT_1090372</name>
</gene>